<feature type="signal peptide" evidence="1">
    <location>
        <begin position="1"/>
        <end position="18"/>
    </location>
</feature>
<dbReference type="VEuPathDB" id="FungiDB:Z519_00444"/>
<evidence type="ECO:0000313" key="2">
    <source>
        <dbReference type="EMBL" id="KIW98781.1"/>
    </source>
</evidence>
<evidence type="ECO:0000313" key="3">
    <source>
        <dbReference type="Proteomes" id="UP000053789"/>
    </source>
</evidence>
<feature type="chain" id="PRO_5002241960" description="Extracellular membrane protein CFEM domain-containing protein" evidence="1">
    <location>
        <begin position="19"/>
        <end position="172"/>
    </location>
</feature>
<keyword evidence="3" id="KW-1185">Reference proteome</keyword>
<dbReference type="GeneID" id="27693372"/>
<sequence>MHFILPLILLFAPGMVRPAPQAGVPEATVPSVCNPLMPIAEYEAFSALKDLCMCIANKDYDACTDAAFAADKPDDSILCGVRQCQDYNWCEIQNPCAQTLIPGIQILDCSTTEKKYPNFSSISREWDRRGLPQSSVGNCLLASSVSMPASVKVYLDLVKSAFSVAGAVGSTP</sequence>
<name>A0A0D2F9M2_CLAB1</name>
<dbReference type="Proteomes" id="UP000053789">
    <property type="component" value="Unassembled WGS sequence"/>
</dbReference>
<dbReference type="AlphaFoldDB" id="A0A0D2F9M2"/>
<dbReference type="OrthoDB" id="10463160at2759"/>
<gene>
    <name evidence="2" type="ORF">Z519_00444</name>
</gene>
<evidence type="ECO:0000256" key="1">
    <source>
        <dbReference type="SAM" id="SignalP"/>
    </source>
</evidence>
<evidence type="ECO:0008006" key="4">
    <source>
        <dbReference type="Google" id="ProtNLM"/>
    </source>
</evidence>
<dbReference type="HOGENOM" id="CLU_1555064_0_0_1"/>
<organism evidence="2 3">
    <name type="scientific">Cladophialophora bantiana (strain ATCC 10958 / CBS 173.52 / CDC B-1940 / NIH 8579)</name>
    <name type="common">Xylohypha bantiana</name>
    <dbReference type="NCBI Taxonomy" id="1442370"/>
    <lineage>
        <taxon>Eukaryota</taxon>
        <taxon>Fungi</taxon>
        <taxon>Dikarya</taxon>
        <taxon>Ascomycota</taxon>
        <taxon>Pezizomycotina</taxon>
        <taxon>Eurotiomycetes</taxon>
        <taxon>Chaetothyriomycetidae</taxon>
        <taxon>Chaetothyriales</taxon>
        <taxon>Herpotrichiellaceae</taxon>
        <taxon>Cladophialophora</taxon>
    </lineage>
</organism>
<keyword evidence="1" id="KW-0732">Signal</keyword>
<reference evidence="2" key="1">
    <citation type="submission" date="2015-01" db="EMBL/GenBank/DDBJ databases">
        <title>The Genome Sequence of Cladophialophora bantiana CBS 173.52.</title>
        <authorList>
            <consortium name="The Broad Institute Genomics Platform"/>
            <person name="Cuomo C."/>
            <person name="de Hoog S."/>
            <person name="Gorbushina A."/>
            <person name="Stielow B."/>
            <person name="Teixiera M."/>
            <person name="Abouelleil A."/>
            <person name="Chapman S.B."/>
            <person name="Priest M."/>
            <person name="Young S.K."/>
            <person name="Wortman J."/>
            <person name="Nusbaum C."/>
            <person name="Birren B."/>
        </authorList>
    </citation>
    <scope>NUCLEOTIDE SEQUENCE [LARGE SCALE GENOMIC DNA]</scope>
    <source>
        <strain evidence="2">CBS 173.52</strain>
    </source>
</reference>
<accession>A0A0D2F9M2</accession>
<dbReference type="EMBL" id="KN846980">
    <property type="protein sequence ID" value="KIW98781.1"/>
    <property type="molecule type" value="Genomic_DNA"/>
</dbReference>
<proteinExistence type="predicted"/>
<protein>
    <recommendedName>
        <fullName evidence="4">Extracellular membrane protein CFEM domain-containing protein</fullName>
    </recommendedName>
</protein>
<dbReference type="RefSeq" id="XP_016625450.1">
    <property type="nucleotide sequence ID" value="XM_016758201.1"/>
</dbReference>